<dbReference type="Gene3D" id="1.20.1260.100">
    <property type="entry name" value="TspO/MBR protein"/>
    <property type="match status" value="1"/>
</dbReference>
<protein>
    <submittedName>
        <fullName evidence="7">Tryptophan-rich sensory protein</fullName>
    </submittedName>
</protein>
<dbReference type="InterPro" id="IPR004307">
    <property type="entry name" value="TspO_MBR"/>
</dbReference>
<dbReference type="RefSeq" id="WP_005266434.1">
    <property type="nucleotide sequence ID" value="NZ_ANPE02000039.1"/>
</dbReference>
<accession>N1V082</accession>
<dbReference type="OrthoDB" id="9795496at2"/>
<evidence type="ECO:0000256" key="2">
    <source>
        <dbReference type="ARBA" id="ARBA00007524"/>
    </source>
</evidence>
<evidence type="ECO:0000256" key="4">
    <source>
        <dbReference type="ARBA" id="ARBA00022989"/>
    </source>
</evidence>
<comment type="caution">
    <text evidence="7">The sequence shown here is derived from an EMBL/GenBank/DDBJ whole genome shotgun (WGS) entry which is preliminary data.</text>
</comment>
<gene>
    <name evidence="7" type="ORF">D477_001114</name>
</gene>
<keyword evidence="8" id="KW-1185">Reference proteome</keyword>
<evidence type="ECO:0000313" key="8">
    <source>
        <dbReference type="Proteomes" id="UP000010729"/>
    </source>
</evidence>
<dbReference type="PANTHER" id="PTHR10057:SF0">
    <property type="entry name" value="TRANSLOCATOR PROTEIN"/>
    <property type="match status" value="1"/>
</dbReference>
<dbReference type="GO" id="GO:0016020">
    <property type="term" value="C:membrane"/>
    <property type="evidence" value="ECO:0007669"/>
    <property type="project" value="UniProtKB-SubCell"/>
</dbReference>
<dbReference type="AlphaFoldDB" id="N1V082"/>
<keyword evidence="5 6" id="KW-0472">Membrane</keyword>
<dbReference type="CDD" id="cd15904">
    <property type="entry name" value="TSPO_MBR"/>
    <property type="match status" value="1"/>
</dbReference>
<name>N1V082_9MICC</name>
<evidence type="ECO:0000313" key="7">
    <source>
        <dbReference type="EMBL" id="EMY36061.1"/>
    </source>
</evidence>
<reference evidence="7 8" key="1">
    <citation type="journal article" date="2013" name="Genome Announc.">
        <title>Draft Genome Sequence of Arthrobacter crystallopoietes Strain BAB-32, Revealing Genes for Bioremediation.</title>
        <authorList>
            <person name="Joshi M.N."/>
            <person name="Pandit A.S."/>
            <person name="Sharma A."/>
            <person name="Pandya R.V."/>
            <person name="Desai S.M."/>
            <person name="Saxena A.K."/>
            <person name="Bagatharia S.B."/>
        </authorList>
    </citation>
    <scope>NUCLEOTIDE SEQUENCE [LARGE SCALE GENOMIC DNA]</scope>
    <source>
        <strain evidence="7 8">BAB-32</strain>
    </source>
</reference>
<dbReference type="EMBL" id="ANPE02000039">
    <property type="protein sequence ID" value="EMY36061.1"/>
    <property type="molecule type" value="Genomic_DNA"/>
</dbReference>
<comment type="subcellular location">
    <subcellularLocation>
        <location evidence="1">Membrane</location>
        <topology evidence="1">Multi-pass membrane protein</topology>
    </subcellularLocation>
</comment>
<evidence type="ECO:0000256" key="5">
    <source>
        <dbReference type="ARBA" id="ARBA00023136"/>
    </source>
</evidence>
<proteinExistence type="inferred from homology"/>
<keyword evidence="4 6" id="KW-1133">Transmembrane helix</keyword>
<dbReference type="FunFam" id="1.20.1260.100:FF:000001">
    <property type="entry name" value="translocator protein 2"/>
    <property type="match status" value="1"/>
</dbReference>
<evidence type="ECO:0000256" key="3">
    <source>
        <dbReference type="ARBA" id="ARBA00022692"/>
    </source>
</evidence>
<dbReference type="PANTHER" id="PTHR10057">
    <property type="entry name" value="PERIPHERAL-TYPE BENZODIAZEPINE RECEPTOR"/>
    <property type="match status" value="1"/>
</dbReference>
<dbReference type="InterPro" id="IPR038330">
    <property type="entry name" value="TspO/MBR-related_sf"/>
</dbReference>
<dbReference type="GO" id="GO:0033013">
    <property type="term" value="P:tetrapyrrole metabolic process"/>
    <property type="evidence" value="ECO:0007669"/>
    <property type="project" value="UniProtKB-ARBA"/>
</dbReference>
<dbReference type="PIRSF" id="PIRSF005859">
    <property type="entry name" value="PBR"/>
    <property type="match status" value="1"/>
</dbReference>
<organism evidence="7 8">
    <name type="scientific">Arthrobacter crystallopoietes BAB-32</name>
    <dbReference type="NCBI Taxonomy" id="1246476"/>
    <lineage>
        <taxon>Bacteria</taxon>
        <taxon>Bacillati</taxon>
        <taxon>Actinomycetota</taxon>
        <taxon>Actinomycetes</taxon>
        <taxon>Micrococcales</taxon>
        <taxon>Micrococcaceae</taxon>
        <taxon>Crystallibacter</taxon>
    </lineage>
</organism>
<keyword evidence="3 6" id="KW-0812">Transmembrane</keyword>
<evidence type="ECO:0000256" key="6">
    <source>
        <dbReference type="SAM" id="Phobius"/>
    </source>
</evidence>
<feature type="transmembrane region" description="Helical" evidence="6">
    <location>
        <begin position="134"/>
        <end position="154"/>
    </location>
</feature>
<evidence type="ECO:0000256" key="1">
    <source>
        <dbReference type="ARBA" id="ARBA00004141"/>
    </source>
</evidence>
<dbReference type="Proteomes" id="UP000010729">
    <property type="component" value="Unassembled WGS sequence"/>
</dbReference>
<comment type="similarity">
    <text evidence="2">Belongs to the TspO/BZRP family.</text>
</comment>
<sequence>MRASTLAKTAAAIAATAVSGSVATDPSSSWYRSLRKPRFQPPSSVFPIVWTALYADIALSGAAALDRLEERSQPRERRRYLRALTANLLLNAGWSWLFWRSRRPWIAAAECALLTASSVDLARRTARIEPRSGAALVPYALWCGFATVLTTAIARLNPRA</sequence>
<dbReference type="Pfam" id="PF03073">
    <property type="entry name" value="TspO_MBR"/>
    <property type="match status" value="1"/>
</dbReference>